<name>A0ACB8E0E6_DERSI</name>
<dbReference type="Proteomes" id="UP000821865">
    <property type="component" value="Chromosome 1"/>
</dbReference>
<reference evidence="1" key="1">
    <citation type="submission" date="2020-05" db="EMBL/GenBank/DDBJ databases">
        <title>Large-scale comparative analyses of tick genomes elucidate their genetic diversity and vector capacities.</title>
        <authorList>
            <person name="Jia N."/>
            <person name="Wang J."/>
            <person name="Shi W."/>
            <person name="Du L."/>
            <person name="Sun Y."/>
            <person name="Zhan W."/>
            <person name="Jiang J."/>
            <person name="Wang Q."/>
            <person name="Zhang B."/>
            <person name="Ji P."/>
            <person name="Sakyi L.B."/>
            <person name="Cui X."/>
            <person name="Yuan T."/>
            <person name="Jiang B."/>
            <person name="Yang W."/>
            <person name="Lam T.T.-Y."/>
            <person name="Chang Q."/>
            <person name="Ding S."/>
            <person name="Wang X."/>
            <person name="Zhu J."/>
            <person name="Ruan X."/>
            <person name="Zhao L."/>
            <person name="Wei J."/>
            <person name="Que T."/>
            <person name="Du C."/>
            <person name="Cheng J."/>
            <person name="Dai P."/>
            <person name="Han X."/>
            <person name="Huang E."/>
            <person name="Gao Y."/>
            <person name="Liu J."/>
            <person name="Shao H."/>
            <person name="Ye R."/>
            <person name="Li L."/>
            <person name="Wei W."/>
            <person name="Wang X."/>
            <person name="Wang C."/>
            <person name="Yang T."/>
            <person name="Huo Q."/>
            <person name="Li W."/>
            <person name="Guo W."/>
            <person name="Chen H."/>
            <person name="Zhou L."/>
            <person name="Ni X."/>
            <person name="Tian J."/>
            <person name="Zhou Y."/>
            <person name="Sheng Y."/>
            <person name="Liu T."/>
            <person name="Pan Y."/>
            <person name="Xia L."/>
            <person name="Li J."/>
            <person name="Zhao F."/>
            <person name="Cao W."/>
        </authorList>
    </citation>
    <scope>NUCLEOTIDE SEQUENCE</scope>
    <source>
        <strain evidence="1">Dsil-2018</strain>
    </source>
</reference>
<sequence>MKNTIARLMTEIAEIKRGSNRQPAMAEKQPATPQPMEVAMAEKNDTDNQPATPQPMEVPMVEKSDTERPAKKRAITNGQETSSGVMRVRFTSEDDLNLLKEVFAENPFEQTSRWRTIATNVGDAVVPAKTFSVRAVRERLDLLMAYFKARDEANFKKSGTDEQYSEKTHLLQEIWDMAKIYGYGMKRRPQAAARQAAAALRDSAAANFKPSTMDTDDSALVVPASVEPPPETAEDIFEGIYDDPPELPHCGDESEPAVVQEQPDCADVSGAGTPQSDQALRNQTSRIQASKRRKRSHASGTNADHEFLEKRWNHERELNAQATQRVHREGEQPPQDKGPFSSQANSSRTCYLSERSDCDVSRLTCFNCDTTYTSVTKLNLHMVSLHWTRPALAYYHCPLCRTSFVEMWGVMRHLLSMHSQTKEQIVQLRDSIRRGVQLRKSRQQHIVDCLLRHSGTAAVCSRCSRPPAACPCHRASLQAKKTRRKGVPRRRPLLSNPNRASGCGAERTVQQHTANKRVSPAMERKTLAIIDYDRLACLRCERLFSSFSSLRRHAAVHSSRYQWTRCIYQSYNHADCRSHVQRMHADTVRDAECMIVHIPGKEEGGHRMATRRFGSLSSLVTLSGAFAKSTV</sequence>
<accession>A0ACB8E0E6</accession>
<comment type="caution">
    <text evidence="1">The sequence shown here is derived from an EMBL/GenBank/DDBJ whole genome shotgun (WGS) entry which is preliminary data.</text>
</comment>
<organism evidence="1 2">
    <name type="scientific">Dermacentor silvarum</name>
    <name type="common">Tick</name>
    <dbReference type="NCBI Taxonomy" id="543639"/>
    <lineage>
        <taxon>Eukaryota</taxon>
        <taxon>Metazoa</taxon>
        <taxon>Ecdysozoa</taxon>
        <taxon>Arthropoda</taxon>
        <taxon>Chelicerata</taxon>
        <taxon>Arachnida</taxon>
        <taxon>Acari</taxon>
        <taxon>Parasitiformes</taxon>
        <taxon>Ixodida</taxon>
        <taxon>Ixodoidea</taxon>
        <taxon>Ixodidae</taxon>
        <taxon>Rhipicephalinae</taxon>
        <taxon>Dermacentor</taxon>
    </lineage>
</organism>
<dbReference type="EMBL" id="CM023470">
    <property type="protein sequence ID" value="KAH7980071.1"/>
    <property type="molecule type" value="Genomic_DNA"/>
</dbReference>
<evidence type="ECO:0000313" key="1">
    <source>
        <dbReference type="EMBL" id="KAH7980071.1"/>
    </source>
</evidence>
<evidence type="ECO:0000313" key="2">
    <source>
        <dbReference type="Proteomes" id="UP000821865"/>
    </source>
</evidence>
<keyword evidence="2" id="KW-1185">Reference proteome</keyword>
<protein>
    <submittedName>
        <fullName evidence="1">Uncharacterized protein</fullName>
    </submittedName>
</protein>
<gene>
    <name evidence="1" type="ORF">HPB49_012945</name>
</gene>
<proteinExistence type="predicted"/>